<dbReference type="AlphaFoldDB" id="A0A0A9HKQ3"/>
<name>A0A0A9HKQ3_ARUDO</name>
<proteinExistence type="predicted"/>
<sequence>MALANLLFHLFSLLTNSSTDALSVALVSSAWSDVKSPRLLVSPR</sequence>
<feature type="signal peptide" evidence="1">
    <location>
        <begin position="1"/>
        <end position="21"/>
    </location>
</feature>
<accession>A0A0A9HKQ3</accession>
<feature type="chain" id="PRO_5002048264" evidence="1">
    <location>
        <begin position="22"/>
        <end position="44"/>
    </location>
</feature>
<reference evidence="2" key="2">
    <citation type="journal article" date="2015" name="Data Brief">
        <title>Shoot transcriptome of the giant reed, Arundo donax.</title>
        <authorList>
            <person name="Barrero R.A."/>
            <person name="Guerrero F.D."/>
            <person name="Moolhuijzen P."/>
            <person name="Goolsby J.A."/>
            <person name="Tidwell J."/>
            <person name="Bellgard S.E."/>
            <person name="Bellgard M.I."/>
        </authorList>
    </citation>
    <scope>NUCLEOTIDE SEQUENCE</scope>
    <source>
        <tissue evidence="2">Shoot tissue taken approximately 20 cm above the soil surface</tissue>
    </source>
</reference>
<organism evidence="2">
    <name type="scientific">Arundo donax</name>
    <name type="common">Giant reed</name>
    <name type="synonym">Donax arundinaceus</name>
    <dbReference type="NCBI Taxonomy" id="35708"/>
    <lineage>
        <taxon>Eukaryota</taxon>
        <taxon>Viridiplantae</taxon>
        <taxon>Streptophyta</taxon>
        <taxon>Embryophyta</taxon>
        <taxon>Tracheophyta</taxon>
        <taxon>Spermatophyta</taxon>
        <taxon>Magnoliopsida</taxon>
        <taxon>Liliopsida</taxon>
        <taxon>Poales</taxon>
        <taxon>Poaceae</taxon>
        <taxon>PACMAD clade</taxon>
        <taxon>Arundinoideae</taxon>
        <taxon>Arundineae</taxon>
        <taxon>Arundo</taxon>
    </lineage>
</organism>
<evidence type="ECO:0000256" key="1">
    <source>
        <dbReference type="SAM" id="SignalP"/>
    </source>
</evidence>
<keyword evidence="1" id="KW-0732">Signal</keyword>
<evidence type="ECO:0000313" key="2">
    <source>
        <dbReference type="EMBL" id="JAE35441.1"/>
    </source>
</evidence>
<protein>
    <submittedName>
        <fullName evidence="2">Uncharacterized protein</fullName>
    </submittedName>
</protein>
<reference evidence="2" key="1">
    <citation type="submission" date="2014-09" db="EMBL/GenBank/DDBJ databases">
        <authorList>
            <person name="Magalhaes I.L.F."/>
            <person name="Oliveira U."/>
            <person name="Santos F.R."/>
            <person name="Vidigal T.H.D.A."/>
            <person name="Brescovit A.D."/>
            <person name="Santos A.J."/>
        </authorList>
    </citation>
    <scope>NUCLEOTIDE SEQUENCE</scope>
    <source>
        <tissue evidence="2">Shoot tissue taken approximately 20 cm above the soil surface</tissue>
    </source>
</reference>
<dbReference type="EMBL" id="GBRH01162455">
    <property type="protein sequence ID" value="JAE35441.1"/>
    <property type="molecule type" value="Transcribed_RNA"/>
</dbReference>